<dbReference type="GO" id="GO:0052906">
    <property type="term" value="F:tRNA (guanine(37)-N1)-methyltransferase activity"/>
    <property type="evidence" value="ECO:0007669"/>
    <property type="project" value="UniProtKB-UniRule"/>
</dbReference>
<comment type="subcellular location">
    <subcellularLocation>
        <location evidence="2 15 17">Cytoplasm</location>
    </subcellularLocation>
</comment>
<accession>A0A386PMP1</accession>
<dbReference type="RefSeq" id="WP_120104468.1">
    <property type="nucleotide sequence ID" value="NZ_CP028884.1"/>
</dbReference>
<evidence type="ECO:0000256" key="2">
    <source>
        <dbReference type="ARBA" id="ARBA00004496"/>
    </source>
</evidence>
<dbReference type="InterPro" id="IPR016009">
    <property type="entry name" value="tRNA_MeTrfase_TRMD/TRM10"/>
</dbReference>
<keyword evidence="10 15" id="KW-0949">S-adenosyl-L-methionine</keyword>
<evidence type="ECO:0000313" key="19">
    <source>
        <dbReference type="EMBL" id="AYE36548.1"/>
    </source>
</evidence>
<dbReference type="GO" id="GO:0002939">
    <property type="term" value="P:tRNA N1-guanine methylation"/>
    <property type="evidence" value="ECO:0007669"/>
    <property type="project" value="TreeGrafter"/>
</dbReference>
<evidence type="ECO:0000256" key="13">
    <source>
        <dbReference type="ARBA" id="ARBA00033392"/>
    </source>
</evidence>
<evidence type="ECO:0000256" key="12">
    <source>
        <dbReference type="ARBA" id="ARBA00029736"/>
    </source>
</evidence>
<feature type="binding site" evidence="15 16">
    <location>
        <begin position="130"/>
        <end position="135"/>
    </location>
    <ligand>
        <name>S-adenosyl-L-methionine</name>
        <dbReference type="ChEBI" id="CHEBI:59789"/>
    </ligand>
</feature>
<evidence type="ECO:0000256" key="10">
    <source>
        <dbReference type="ARBA" id="ARBA00022691"/>
    </source>
</evidence>
<gene>
    <name evidence="15 19" type="primary">trmD</name>
    <name evidence="19" type="ORF">DB313_03655</name>
</gene>
<dbReference type="PANTHER" id="PTHR46417">
    <property type="entry name" value="TRNA (GUANINE-N(1)-)-METHYLTRANSFERASE"/>
    <property type="match status" value="1"/>
</dbReference>
<dbReference type="InterPro" id="IPR023148">
    <property type="entry name" value="tRNA_m1G_MeTrfase_C_sf"/>
</dbReference>
<evidence type="ECO:0000256" key="8">
    <source>
        <dbReference type="ARBA" id="ARBA00022603"/>
    </source>
</evidence>
<feature type="domain" description="tRNA methyltransferase TRMD/TRM10-type" evidence="18">
    <location>
        <begin position="1"/>
        <end position="223"/>
    </location>
</feature>
<dbReference type="EMBL" id="CP028884">
    <property type="protein sequence ID" value="AYE36548.1"/>
    <property type="molecule type" value="Genomic_DNA"/>
</dbReference>
<keyword evidence="7 15" id="KW-0963">Cytoplasm</keyword>
<dbReference type="NCBIfam" id="TIGR00088">
    <property type="entry name" value="trmD"/>
    <property type="match status" value="1"/>
</dbReference>
<keyword evidence="11 15" id="KW-0819">tRNA processing</keyword>
<comment type="subunit">
    <text evidence="4 15 17">Homodimer.</text>
</comment>
<organism evidence="19 20">
    <name type="scientific">Borrelia turcica IST7</name>
    <dbReference type="NCBI Taxonomy" id="1104446"/>
    <lineage>
        <taxon>Bacteria</taxon>
        <taxon>Pseudomonadati</taxon>
        <taxon>Spirochaetota</taxon>
        <taxon>Spirochaetia</taxon>
        <taxon>Spirochaetales</taxon>
        <taxon>Borreliaceae</taxon>
        <taxon>Borrelia</taxon>
    </lineage>
</organism>
<protein>
    <recommendedName>
        <fullName evidence="6 15">tRNA (guanine-N(1)-)-methyltransferase</fullName>
        <ecNumber evidence="5 15">2.1.1.228</ecNumber>
    </recommendedName>
    <alternativeName>
        <fullName evidence="12 15">M1G-methyltransferase</fullName>
    </alternativeName>
    <alternativeName>
        <fullName evidence="13 15">tRNA [GM37] methyltransferase</fullName>
    </alternativeName>
</protein>
<dbReference type="OrthoDB" id="9807416at2"/>
<dbReference type="Gene3D" id="3.40.1280.10">
    <property type="match status" value="1"/>
</dbReference>
<dbReference type="GO" id="GO:0005829">
    <property type="term" value="C:cytosol"/>
    <property type="evidence" value="ECO:0007669"/>
    <property type="project" value="TreeGrafter"/>
</dbReference>
<comment type="similarity">
    <text evidence="3 15 17">Belongs to the RNA methyltransferase TrmD family.</text>
</comment>
<evidence type="ECO:0000256" key="17">
    <source>
        <dbReference type="RuleBase" id="RU003464"/>
    </source>
</evidence>
<name>A0A386PMP1_9SPIR</name>
<evidence type="ECO:0000256" key="1">
    <source>
        <dbReference type="ARBA" id="ARBA00002634"/>
    </source>
</evidence>
<dbReference type="CDD" id="cd18080">
    <property type="entry name" value="TrmD-like"/>
    <property type="match status" value="1"/>
</dbReference>
<dbReference type="PIRSF" id="PIRSF000386">
    <property type="entry name" value="tRNA_mtase"/>
    <property type="match status" value="1"/>
</dbReference>
<dbReference type="Proteomes" id="UP000275571">
    <property type="component" value="Chromosome"/>
</dbReference>
<evidence type="ECO:0000256" key="11">
    <source>
        <dbReference type="ARBA" id="ARBA00022694"/>
    </source>
</evidence>
<evidence type="ECO:0000256" key="5">
    <source>
        <dbReference type="ARBA" id="ARBA00012807"/>
    </source>
</evidence>
<dbReference type="AlphaFoldDB" id="A0A386PMP1"/>
<evidence type="ECO:0000256" key="6">
    <source>
        <dbReference type="ARBA" id="ARBA00014679"/>
    </source>
</evidence>
<reference evidence="19 20" key="1">
    <citation type="journal article" date="2018" name="Infect. Genet. Evol.">
        <title>Genome-wide analysis of Borrelia turcica and 'Candidatus Borrelia tachyglossi' shows relapsing fever-like genomes with unique genomic links to Lyme disease Borrelia.</title>
        <authorList>
            <person name="Gofton A.W."/>
            <person name="Margos G."/>
            <person name="Fingerle V."/>
            <person name="Hepner S."/>
            <person name="Loh S.M."/>
            <person name="Ryan U."/>
            <person name="Irwin P."/>
            <person name="Oskam C.L."/>
        </authorList>
    </citation>
    <scope>NUCLEOTIDE SEQUENCE [LARGE SCALE GENOMIC DNA]</scope>
    <source>
        <strain evidence="19 20">IST7</strain>
    </source>
</reference>
<evidence type="ECO:0000313" key="20">
    <source>
        <dbReference type="Proteomes" id="UP000275571"/>
    </source>
</evidence>
<feature type="binding site" evidence="15 16">
    <location>
        <position position="110"/>
    </location>
    <ligand>
        <name>S-adenosyl-L-methionine</name>
        <dbReference type="ChEBI" id="CHEBI:59789"/>
    </ligand>
</feature>
<dbReference type="PANTHER" id="PTHR46417:SF1">
    <property type="entry name" value="TRNA (GUANINE-N(1)-)-METHYLTRANSFERASE"/>
    <property type="match status" value="1"/>
</dbReference>
<evidence type="ECO:0000256" key="7">
    <source>
        <dbReference type="ARBA" id="ARBA00022490"/>
    </source>
</evidence>
<dbReference type="Gene3D" id="1.10.1270.20">
    <property type="entry name" value="tRNA(m1g37)methyltransferase, domain 2"/>
    <property type="match status" value="1"/>
</dbReference>
<evidence type="ECO:0000256" key="16">
    <source>
        <dbReference type="PIRSR" id="PIRSR000386-1"/>
    </source>
</evidence>
<comment type="catalytic activity">
    <reaction evidence="14 15 17">
        <text>guanosine(37) in tRNA + S-adenosyl-L-methionine = N(1)-methylguanosine(37) in tRNA + S-adenosyl-L-homocysteine + H(+)</text>
        <dbReference type="Rhea" id="RHEA:36899"/>
        <dbReference type="Rhea" id="RHEA-COMP:10145"/>
        <dbReference type="Rhea" id="RHEA-COMP:10147"/>
        <dbReference type="ChEBI" id="CHEBI:15378"/>
        <dbReference type="ChEBI" id="CHEBI:57856"/>
        <dbReference type="ChEBI" id="CHEBI:59789"/>
        <dbReference type="ChEBI" id="CHEBI:73542"/>
        <dbReference type="ChEBI" id="CHEBI:74269"/>
        <dbReference type="EC" id="2.1.1.228"/>
    </reaction>
</comment>
<dbReference type="InterPro" id="IPR002649">
    <property type="entry name" value="tRNA_m1G_MeTrfase_TrmD"/>
</dbReference>
<evidence type="ECO:0000256" key="15">
    <source>
        <dbReference type="HAMAP-Rule" id="MF_00605"/>
    </source>
</evidence>
<keyword evidence="20" id="KW-1185">Reference proteome</keyword>
<evidence type="ECO:0000256" key="9">
    <source>
        <dbReference type="ARBA" id="ARBA00022679"/>
    </source>
</evidence>
<sequence length="239" mass="27277">MKITILSLFPSIIAPFFENSIMKKVVDRGIVSYELISIRDFSKDKHKRCDDISYGGGAGMVLKAQPVSDALDYVNSKDKTTIFLSPSGLKYNQKLAYDLSREKELVIICGRYEGLDQRVIDLYVDFEISVGDYVLSSGEVAALVLIDSIYRLLDGVINPKSLIEESFGSEYSLLEYPHYTRPYEFKGMEVPSVLLSGHHEEIRRWRFIKAVEKTKKNRYDLYLKYLEVKGEDNGSNKAN</sequence>
<dbReference type="SUPFAM" id="SSF75217">
    <property type="entry name" value="alpha/beta knot"/>
    <property type="match status" value="1"/>
</dbReference>
<evidence type="ECO:0000256" key="4">
    <source>
        <dbReference type="ARBA" id="ARBA00011738"/>
    </source>
</evidence>
<dbReference type="Pfam" id="PF01746">
    <property type="entry name" value="tRNA_m1G_MT"/>
    <property type="match status" value="1"/>
</dbReference>
<comment type="function">
    <text evidence="1 15 17">Specifically methylates guanosine-37 in various tRNAs.</text>
</comment>
<dbReference type="NCBIfam" id="NF000648">
    <property type="entry name" value="PRK00026.1"/>
    <property type="match status" value="1"/>
</dbReference>
<keyword evidence="8 15" id="KW-0489">Methyltransferase</keyword>
<dbReference type="KEGG" id="btur:DB313_03655"/>
<dbReference type="HAMAP" id="MF_00605">
    <property type="entry name" value="TrmD"/>
    <property type="match status" value="1"/>
</dbReference>
<evidence type="ECO:0000256" key="14">
    <source>
        <dbReference type="ARBA" id="ARBA00047783"/>
    </source>
</evidence>
<dbReference type="InterPro" id="IPR029026">
    <property type="entry name" value="tRNA_m1G_MTases_N"/>
</dbReference>
<dbReference type="EC" id="2.1.1.228" evidence="5 15"/>
<evidence type="ECO:0000259" key="18">
    <source>
        <dbReference type="Pfam" id="PF01746"/>
    </source>
</evidence>
<dbReference type="FunFam" id="3.40.1280.10:FF:000001">
    <property type="entry name" value="tRNA (guanine-N(1)-)-methyltransferase"/>
    <property type="match status" value="1"/>
</dbReference>
<proteinExistence type="inferred from homology"/>
<dbReference type="InterPro" id="IPR029028">
    <property type="entry name" value="Alpha/beta_knot_MTases"/>
</dbReference>
<keyword evidence="9 15" id="KW-0808">Transferase</keyword>
<evidence type="ECO:0000256" key="3">
    <source>
        <dbReference type="ARBA" id="ARBA00007630"/>
    </source>
</evidence>